<proteinExistence type="predicted"/>
<name>A0A834ST20_9FABA</name>
<evidence type="ECO:0000256" key="1">
    <source>
        <dbReference type="SAM" id="MobiDB-lite"/>
    </source>
</evidence>
<reference evidence="2" key="1">
    <citation type="submission" date="2020-09" db="EMBL/GenBank/DDBJ databases">
        <title>Genome-Enabled Discovery of Anthraquinone Biosynthesis in Senna tora.</title>
        <authorList>
            <person name="Kang S.-H."/>
            <person name="Pandey R.P."/>
            <person name="Lee C.-M."/>
            <person name="Sim J.-S."/>
            <person name="Jeong J.-T."/>
            <person name="Choi B.-S."/>
            <person name="Jung M."/>
            <person name="Ginzburg D."/>
            <person name="Zhao K."/>
            <person name="Won S.Y."/>
            <person name="Oh T.-J."/>
            <person name="Yu Y."/>
            <person name="Kim N.-H."/>
            <person name="Lee O.R."/>
            <person name="Lee T.-H."/>
            <person name="Bashyal P."/>
            <person name="Kim T.-S."/>
            <person name="Lee W.-H."/>
            <person name="Kawkins C."/>
            <person name="Kim C.-K."/>
            <person name="Kim J.S."/>
            <person name="Ahn B.O."/>
            <person name="Rhee S.Y."/>
            <person name="Sohng J.K."/>
        </authorList>
    </citation>
    <scope>NUCLEOTIDE SEQUENCE</scope>
    <source>
        <tissue evidence="2">Leaf</tissue>
    </source>
</reference>
<dbReference type="AlphaFoldDB" id="A0A834ST20"/>
<evidence type="ECO:0000313" key="3">
    <source>
        <dbReference type="Proteomes" id="UP000634136"/>
    </source>
</evidence>
<evidence type="ECO:0000313" key="2">
    <source>
        <dbReference type="EMBL" id="KAF7808410.1"/>
    </source>
</evidence>
<keyword evidence="3" id="KW-1185">Reference proteome</keyword>
<sequence>MVEPSGEGPAQQVRRDTESYRT</sequence>
<gene>
    <name evidence="2" type="ORF">G2W53_035153</name>
</gene>
<organism evidence="2 3">
    <name type="scientific">Senna tora</name>
    <dbReference type="NCBI Taxonomy" id="362788"/>
    <lineage>
        <taxon>Eukaryota</taxon>
        <taxon>Viridiplantae</taxon>
        <taxon>Streptophyta</taxon>
        <taxon>Embryophyta</taxon>
        <taxon>Tracheophyta</taxon>
        <taxon>Spermatophyta</taxon>
        <taxon>Magnoliopsida</taxon>
        <taxon>eudicotyledons</taxon>
        <taxon>Gunneridae</taxon>
        <taxon>Pentapetalae</taxon>
        <taxon>rosids</taxon>
        <taxon>fabids</taxon>
        <taxon>Fabales</taxon>
        <taxon>Fabaceae</taxon>
        <taxon>Caesalpinioideae</taxon>
        <taxon>Cassia clade</taxon>
        <taxon>Senna</taxon>
    </lineage>
</organism>
<feature type="compositionally biased region" description="Basic and acidic residues" evidence="1">
    <location>
        <begin position="13"/>
        <end position="22"/>
    </location>
</feature>
<comment type="caution">
    <text evidence="2">The sequence shown here is derived from an EMBL/GenBank/DDBJ whole genome shotgun (WGS) entry which is preliminary data.</text>
</comment>
<protein>
    <submittedName>
        <fullName evidence="2">Uncharacterized protein</fullName>
    </submittedName>
</protein>
<accession>A0A834ST20</accession>
<feature type="region of interest" description="Disordered" evidence="1">
    <location>
        <begin position="1"/>
        <end position="22"/>
    </location>
</feature>
<dbReference type="Proteomes" id="UP000634136">
    <property type="component" value="Unassembled WGS sequence"/>
</dbReference>
<dbReference type="EMBL" id="JAAIUW010000011">
    <property type="protein sequence ID" value="KAF7808410.1"/>
    <property type="molecule type" value="Genomic_DNA"/>
</dbReference>